<dbReference type="AlphaFoldDB" id="A0A3N4KJN9"/>
<name>A0A3N4KJN9_9PEZI</name>
<dbReference type="EMBL" id="ML119140">
    <property type="protein sequence ID" value="RPB10783.1"/>
    <property type="molecule type" value="Genomic_DNA"/>
</dbReference>
<proteinExistence type="predicted"/>
<evidence type="ECO:0000313" key="2">
    <source>
        <dbReference type="Proteomes" id="UP000277580"/>
    </source>
</evidence>
<dbReference type="Proteomes" id="UP000277580">
    <property type="component" value="Unassembled WGS sequence"/>
</dbReference>
<keyword evidence="2" id="KW-1185">Reference proteome</keyword>
<sequence>MYISYFGSPGLVVDTADHRWATSSSELRTTFLLSMDSGPHNFACRIWVVYSILGFPKDCNILEATKSYKLEAWPLTTATAATITTTTATTIVRELIVTPSPPPERPPQRNN</sequence>
<protein>
    <submittedName>
        <fullName evidence="1">Uncharacterized protein</fullName>
    </submittedName>
</protein>
<reference evidence="1 2" key="1">
    <citation type="journal article" date="2018" name="Nat. Ecol. Evol.">
        <title>Pezizomycetes genomes reveal the molecular basis of ectomycorrhizal truffle lifestyle.</title>
        <authorList>
            <person name="Murat C."/>
            <person name="Payen T."/>
            <person name="Noel B."/>
            <person name="Kuo A."/>
            <person name="Morin E."/>
            <person name="Chen J."/>
            <person name="Kohler A."/>
            <person name="Krizsan K."/>
            <person name="Balestrini R."/>
            <person name="Da Silva C."/>
            <person name="Montanini B."/>
            <person name="Hainaut M."/>
            <person name="Levati E."/>
            <person name="Barry K.W."/>
            <person name="Belfiori B."/>
            <person name="Cichocki N."/>
            <person name="Clum A."/>
            <person name="Dockter R.B."/>
            <person name="Fauchery L."/>
            <person name="Guy J."/>
            <person name="Iotti M."/>
            <person name="Le Tacon F."/>
            <person name="Lindquist E.A."/>
            <person name="Lipzen A."/>
            <person name="Malagnac F."/>
            <person name="Mello A."/>
            <person name="Molinier V."/>
            <person name="Miyauchi S."/>
            <person name="Poulain J."/>
            <person name="Riccioni C."/>
            <person name="Rubini A."/>
            <person name="Sitrit Y."/>
            <person name="Splivallo R."/>
            <person name="Traeger S."/>
            <person name="Wang M."/>
            <person name="Zifcakova L."/>
            <person name="Wipf D."/>
            <person name="Zambonelli A."/>
            <person name="Paolocci F."/>
            <person name="Nowrousian M."/>
            <person name="Ottonello S."/>
            <person name="Baldrian P."/>
            <person name="Spatafora J.W."/>
            <person name="Henrissat B."/>
            <person name="Nagy L.G."/>
            <person name="Aury J.M."/>
            <person name="Wincker P."/>
            <person name="Grigoriev I.V."/>
            <person name="Bonfante P."/>
            <person name="Martin F.M."/>
        </authorList>
    </citation>
    <scope>NUCLEOTIDE SEQUENCE [LARGE SCALE GENOMIC DNA]</scope>
    <source>
        <strain evidence="1 2">CCBAS932</strain>
    </source>
</reference>
<organism evidence="1 2">
    <name type="scientific">Morchella conica CCBAS932</name>
    <dbReference type="NCBI Taxonomy" id="1392247"/>
    <lineage>
        <taxon>Eukaryota</taxon>
        <taxon>Fungi</taxon>
        <taxon>Dikarya</taxon>
        <taxon>Ascomycota</taxon>
        <taxon>Pezizomycotina</taxon>
        <taxon>Pezizomycetes</taxon>
        <taxon>Pezizales</taxon>
        <taxon>Morchellaceae</taxon>
        <taxon>Morchella</taxon>
    </lineage>
</organism>
<gene>
    <name evidence="1" type="ORF">P167DRAFT_546888</name>
</gene>
<dbReference type="InParanoid" id="A0A3N4KJN9"/>
<evidence type="ECO:0000313" key="1">
    <source>
        <dbReference type="EMBL" id="RPB10783.1"/>
    </source>
</evidence>
<accession>A0A3N4KJN9</accession>